<name>A0ABN7MS68_9BURK</name>
<evidence type="ECO:0000313" key="2">
    <source>
        <dbReference type="Proteomes" id="UP000673821"/>
    </source>
</evidence>
<sequence length="49" mass="5673">MDCQIGDTRRVCEFQECRPGELLQDNVLRLFWNVVPRKPCHADLAGNPM</sequence>
<dbReference type="Proteomes" id="UP000673821">
    <property type="component" value="Unassembled WGS sequence"/>
</dbReference>
<dbReference type="EMBL" id="CAJNBH010000024">
    <property type="protein sequence ID" value="CAE6826215.1"/>
    <property type="molecule type" value="Genomic_DNA"/>
</dbReference>
<accession>A0ABN7MS68</accession>
<comment type="caution">
    <text evidence="1">The sequence shown here is derived from an EMBL/GenBank/DDBJ whole genome shotgun (WGS) entry which is preliminary data.</text>
</comment>
<proteinExistence type="predicted"/>
<reference evidence="1 2" key="1">
    <citation type="submission" date="2021-02" db="EMBL/GenBank/DDBJ databases">
        <authorList>
            <person name="Vanwijnsberghe S."/>
        </authorList>
    </citation>
    <scope>NUCLEOTIDE SEQUENCE [LARGE SCALE GENOMIC DNA]</scope>
    <source>
        <strain evidence="1 2">R-69776</strain>
    </source>
</reference>
<gene>
    <name evidence="1" type="ORF">R69776_06384</name>
</gene>
<protein>
    <submittedName>
        <fullName evidence="1">Uncharacterized protein</fullName>
    </submittedName>
</protein>
<keyword evidence="2" id="KW-1185">Reference proteome</keyword>
<organism evidence="1 2">
    <name type="scientific">Paraburkholderia nemoris</name>
    <dbReference type="NCBI Taxonomy" id="2793076"/>
    <lineage>
        <taxon>Bacteria</taxon>
        <taxon>Pseudomonadati</taxon>
        <taxon>Pseudomonadota</taxon>
        <taxon>Betaproteobacteria</taxon>
        <taxon>Burkholderiales</taxon>
        <taxon>Burkholderiaceae</taxon>
        <taxon>Paraburkholderia</taxon>
    </lineage>
</organism>
<evidence type="ECO:0000313" key="1">
    <source>
        <dbReference type="EMBL" id="CAE6826215.1"/>
    </source>
</evidence>